<gene>
    <name evidence="2" type="ORF">MACJ_003636</name>
</gene>
<proteinExistence type="predicted"/>
<organism evidence="2 3">
    <name type="scientific">Theileria orientalis</name>
    <dbReference type="NCBI Taxonomy" id="68886"/>
    <lineage>
        <taxon>Eukaryota</taxon>
        <taxon>Sar</taxon>
        <taxon>Alveolata</taxon>
        <taxon>Apicomplexa</taxon>
        <taxon>Aconoidasida</taxon>
        <taxon>Piroplasmida</taxon>
        <taxon>Theileriidae</taxon>
        <taxon>Theileria</taxon>
    </lineage>
</organism>
<feature type="coiled-coil region" evidence="1">
    <location>
        <begin position="86"/>
        <end position="265"/>
    </location>
</feature>
<keyword evidence="1" id="KW-0175">Coiled coil</keyword>
<reference evidence="2" key="1">
    <citation type="submission" date="2022-07" db="EMBL/GenBank/DDBJ databases">
        <title>Evaluation of T. orientalis genome assembly methods using nanopore sequencing and analysis of variation between genomes.</title>
        <authorList>
            <person name="Yam J."/>
            <person name="Micallef M.L."/>
            <person name="Liu M."/>
            <person name="Djordjevic S.P."/>
            <person name="Bogema D.R."/>
            <person name="Jenkins C."/>
        </authorList>
    </citation>
    <scope>NUCLEOTIDE SEQUENCE</scope>
    <source>
        <strain evidence="2">Fish Creek</strain>
    </source>
</reference>
<sequence length="312" mass="36925">MNTYEEIMDDKKLTIKDKIVEKIQKKNMELLYTESTMKCDHCDIGEVLEKNRILETKYNETFDSLNKVRAIVLEVSEQLLEKEFRITHLEKNLHDSEKKVSQYEEKADEMSERMCQLKIELRDENAILENQIRRMTEIIREKDSKILTMNKDNMRIGLEMKEMKKKNTELMAQLETTCDNLNTIVRETNEREKMLNNLENELKNKQLERQKLYLNEINRNKRMFINIKAKENMMGQIIHDKNTQINDLTKEIRMLRDKLERISTAFSEIALNGYEESKHVLAISNSTKSKVECTVTTPCDMKMLNGTAKITI</sequence>
<protein>
    <submittedName>
        <fullName evidence="2">Uncharacterized protein</fullName>
    </submittedName>
</protein>
<evidence type="ECO:0000313" key="2">
    <source>
        <dbReference type="EMBL" id="UVC54667.1"/>
    </source>
</evidence>
<accession>A0A976XK50</accession>
<dbReference type="EMBL" id="CP056068">
    <property type="protein sequence ID" value="UVC54667.1"/>
    <property type="molecule type" value="Genomic_DNA"/>
</dbReference>
<evidence type="ECO:0000256" key="1">
    <source>
        <dbReference type="SAM" id="Coils"/>
    </source>
</evidence>
<evidence type="ECO:0000313" key="3">
    <source>
        <dbReference type="Proteomes" id="UP000244803"/>
    </source>
</evidence>
<name>A0A976XK50_THEOR</name>
<dbReference type="Proteomes" id="UP000244803">
    <property type="component" value="Chromosome 2"/>
</dbReference>
<dbReference type="AlphaFoldDB" id="A0A976XK50"/>